<dbReference type="AlphaFoldDB" id="A0A9W8NC60"/>
<reference evidence="2" key="1">
    <citation type="submission" date="2022-07" db="EMBL/GenBank/DDBJ databases">
        <title>Genome Sequence of Xylaria arbuscula.</title>
        <authorList>
            <person name="Buettner E."/>
        </authorList>
    </citation>
    <scope>NUCLEOTIDE SEQUENCE</scope>
    <source>
        <strain evidence="2">VT107</strain>
    </source>
</reference>
<proteinExistence type="predicted"/>
<feature type="compositionally biased region" description="Polar residues" evidence="1">
    <location>
        <begin position="197"/>
        <end position="215"/>
    </location>
</feature>
<feature type="compositionally biased region" description="Basic and acidic residues" evidence="1">
    <location>
        <begin position="236"/>
        <end position="251"/>
    </location>
</feature>
<sequence>MPDSPGPHTGHLSLPQLGRPRARDPSQDHQPAVCSHDAAPRPETKKQLGRSFLDRPGLPERLLEGLCSSPYASTGGKSEPVPAFILSCSSLALAVACFALGSAESHRIAFPAQFTFSNTGLHNKNLAQVDHTPVASAERIRTRRDLSSSESQEGMATDFIMPRLADAQPSHYFQHQPESHAYATAQLPDHAPRQVAQGYQSRQVSPLSSNNGSPTSPKPYHRQRLRPLYMPAVLRPNEHPYKGCHGTKNEGEPQTPGAEDDRPLSSANSFITLPGLSGWSRLGRQTTCDTEGSTESEWDLDLFPKPTAPPSRLHWKVCFDHMLYLTRVLASHSPTRKPRFAMSPRVCASSTTGQGGTIAGDVEISSAIYILHLESRLTKMQTTIPEGLQASSDDSSVKQVSQTAPSSPVITTPIGANPQAPPHPAEVAMSVPRDWHWSTF</sequence>
<comment type="caution">
    <text evidence="2">The sequence shown here is derived from an EMBL/GenBank/DDBJ whole genome shotgun (WGS) entry which is preliminary data.</text>
</comment>
<gene>
    <name evidence="2" type="ORF">NPX13_g6674</name>
</gene>
<feature type="compositionally biased region" description="Low complexity" evidence="1">
    <location>
        <begin position="391"/>
        <end position="402"/>
    </location>
</feature>
<organism evidence="2 3">
    <name type="scientific">Xylaria arbuscula</name>
    <dbReference type="NCBI Taxonomy" id="114810"/>
    <lineage>
        <taxon>Eukaryota</taxon>
        <taxon>Fungi</taxon>
        <taxon>Dikarya</taxon>
        <taxon>Ascomycota</taxon>
        <taxon>Pezizomycotina</taxon>
        <taxon>Sordariomycetes</taxon>
        <taxon>Xylariomycetidae</taxon>
        <taxon>Xylariales</taxon>
        <taxon>Xylariaceae</taxon>
        <taxon>Xylaria</taxon>
    </lineage>
</organism>
<feature type="region of interest" description="Disordered" evidence="1">
    <location>
        <begin position="1"/>
        <end position="49"/>
    </location>
</feature>
<protein>
    <submittedName>
        <fullName evidence="2">Uncharacterized protein</fullName>
    </submittedName>
</protein>
<dbReference type="Proteomes" id="UP001148614">
    <property type="component" value="Unassembled WGS sequence"/>
</dbReference>
<evidence type="ECO:0000313" key="3">
    <source>
        <dbReference type="Proteomes" id="UP001148614"/>
    </source>
</evidence>
<feature type="region of interest" description="Disordered" evidence="1">
    <location>
        <begin position="193"/>
        <end position="224"/>
    </location>
</feature>
<accession>A0A9W8NC60</accession>
<evidence type="ECO:0000313" key="2">
    <source>
        <dbReference type="EMBL" id="KAJ3567712.1"/>
    </source>
</evidence>
<dbReference type="VEuPathDB" id="FungiDB:F4678DRAFT_469203"/>
<feature type="region of interest" description="Disordered" evidence="1">
    <location>
        <begin position="387"/>
        <end position="426"/>
    </location>
</feature>
<feature type="region of interest" description="Disordered" evidence="1">
    <location>
        <begin position="134"/>
        <end position="156"/>
    </location>
</feature>
<feature type="region of interest" description="Disordered" evidence="1">
    <location>
        <begin position="282"/>
        <end position="303"/>
    </location>
</feature>
<feature type="compositionally biased region" description="Basic and acidic residues" evidence="1">
    <location>
        <begin position="138"/>
        <end position="147"/>
    </location>
</feature>
<feature type="region of interest" description="Disordered" evidence="1">
    <location>
        <begin position="236"/>
        <end position="267"/>
    </location>
</feature>
<dbReference type="EMBL" id="JANPWZ010001209">
    <property type="protein sequence ID" value="KAJ3567712.1"/>
    <property type="molecule type" value="Genomic_DNA"/>
</dbReference>
<keyword evidence="3" id="KW-1185">Reference proteome</keyword>
<evidence type="ECO:0000256" key="1">
    <source>
        <dbReference type="SAM" id="MobiDB-lite"/>
    </source>
</evidence>
<name>A0A9W8NC60_9PEZI</name>